<comment type="caution">
    <text evidence="1">The sequence shown here is derived from an EMBL/GenBank/DDBJ whole genome shotgun (WGS) entry which is preliminary data.</text>
</comment>
<dbReference type="EMBL" id="MWWY01000032">
    <property type="protein sequence ID" value="OZG63713.1"/>
    <property type="molecule type" value="Genomic_DNA"/>
</dbReference>
<dbReference type="OrthoDB" id="9779098at2"/>
<gene>
    <name evidence="1" type="ORF">BHAP_1673</name>
</gene>
<organism evidence="1 2">
    <name type="scientific">Bifidobacterium hapali</name>
    <dbReference type="NCBI Taxonomy" id="1630172"/>
    <lineage>
        <taxon>Bacteria</taxon>
        <taxon>Bacillati</taxon>
        <taxon>Actinomycetota</taxon>
        <taxon>Actinomycetes</taxon>
        <taxon>Bifidobacteriales</taxon>
        <taxon>Bifidobacteriaceae</taxon>
        <taxon>Bifidobacterium</taxon>
    </lineage>
</organism>
<proteinExistence type="predicted"/>
<name>A0A261FXP8_9BIFI</name>
<keyword evidence="2" id="KW-1185">Reference proteome</keyword>
<evidence type="ECO:0000313" key="2">
    <source>
        <dbReference type="Proteomes" id="UP000216074"/>
    </source>
</evidence>
<dbReference type="AlphaFoldDB" id="A0A261FXP8"/>
<evidence type="ECO:0000313" key="1">
    <source>
        <dbReference type="EMBL" id="OZG63713.1"/>
    </source>
</evidence>
<sequence>MKKYRVLPALFLITFVVIIAVCLANTLTNNKLRSTTNGTDLITKSSQTLSLDYVKQIVNEKGKDNVSWEDFGDFKHQDVGSGNYVYQYELEDGSSLFLSGTSLKYPPRYIFIVDAENRRIDIKP</sequence>
<protein>
    <submittedName>
        <fullName evidence="1">Uncharacterized protein</fullName>
    </submittedName>
</protein>
<accession>A0A261FXP8</accession>
<dbReference type="Proteomes" id="UP000216074">
    <property type="component" value="Unassembled WGS sequence"/>
</dbReference>
<dbReference type="RefSeq" id="WP_094730263.1">
    <property type="nucleotide sequence ID" value="NZ_MWWY01000032.1"/>
</dbReference>
<reference evidence="1 2" key="1">
    <citation type="journal article" date="2017" name="BMC Genomics">
        <title>Comparative genomic and phylogenomic analyses of the Bifidobacteriaceae family.</title>
        <authorList>
            <person name="Lugli G.A."/>
            <person name="Milani C."/>
            <person name="Turroni F."/>
            <person name="Duranti S."/>
            <person name="Mancabelli L."/>
            <person name="Mangifesta M."/>
            <person name="Ferrario C."/>
            <person name="Modesto M."/>
            <person name="Mattarelli P."/>
            <person name="Jiri K."/>
            <person name="van Sinderen D."/>
            <person name="Ventura M."/>
        </authorList>
    </citation>
    <scope>NUCLEOTIDE SEQUENCE [LARGE SCALE GENOMIC DNA]</scope>
    <source>
        <strain evidence="1 2">DSM 100202</strain>
    </source>
</reference>